<feature type="transmembrane region" description="Helical" evidence="16">
    <location>
        <begin position="352"/>
        <end position="373"/>
    </location>
</feature>
<feature type="transmembrane region" description="Helical" evidence="16">
    <location>
        <begin position="119"/>
        <end position="144"/>
    </location>
</feature>
<evidence type="ECO:0000256" key="13">
    <source>
        <dbReference type="ARBA" id="ARBA00041418"/>
    </source>
</evidence>
<keyword evidence="2" id="KW-0328">Glycosyltransferase</keyword>
<dbReference type="PANTHER" id="PTHR30474">
    <property type="entry name" value="CELL CYCLE PROTEIN"/>
    <property type="match status" value="1"/>
</dbReference>
<evidence type="ECO:0000256" key="6">
    <source>
        <dbReference type="ARBA" id="ARBA00022984"/>
    </source>
</evidence>
<dbReference type="Proteomes" id="UP000230405">
    <property type="component" value="Unassembled WGS sequence"/>
</dbReference>
<feature type="transmembrane region" description="Helical" evidence="16">
    <location>
        <begin position="180"/>
        <end position="197"/>
    </location>
</feature>
<feature type="transmembrane region" description="Helical" evidence="16">
    <location>
        <begin position="21"/>
        <end position="50"/>
    </location>
</feature>
<keyword evidence="7 16" id="KW-1133">Transmembrane helix</keyword>
<comment type="similarity">
    <text evidence="11">Belongs to the SEDS family. FtsW subfamily.</text>
</comment>
<proteinExistence type="inferred from homology"/>
<dbReference type="GO" id="GO:0008955">
    <property type="term" value="F:peptidoglycan glycosyltransferase activity"/>
    <property type="evidence" value="ECO:0007669"/>
    <property type="project" value="UniProtKB-EC"/>
</dbReference>
<gene>
    <name evidence="17" type="ORF">COX77_03770</name>
</gene>
<feature type="transmembrane region" description="Helical" evidence="16">
    <location>
        <begin position="156"/>
        <end position="174"/>
    </location>
</feature>
<evidence type="ECO:0000256" key="14">
    <source>
        <dbReference type="ARBA" id="ARBA00044770"/>
    </source>
</evidence>
<dbReference type="GO" id="GO:0008360">
    <property type="term" value="P:regulation of cell shape"/>
    <property type="evidence" value="ECO:0007669"/>
    <property type="project" value="UniProtKB-KW"/>
</dbReference>
<feature type="transmembrane region" description="Helical" evidence="16">
    <location>
        <begin position="315"/>
        <end position="340"/>
    </location>
</feature>
<evidence type="ECO:0000256" key="11">
    <source>
        <dbReference type="ARBA" id="ARBA00038053"/>
    </source>
</evidence>
<evidence type="ECO:0000256" key="3">
    <source>
        <dbReference type="ARBA" id="ARBA00022679"/>
    </source>
</evidence>
<evidence type="ECO:0000256" key="5">
    <source>
        <dbReference type="ARBA" id="ARBA00022960"/>
    </source>
</evidence>
<dbReference type="AlphaFoldDB" id="A0A2M7VDS3"/>
<evidence type="ECO:0000256" key="10">
    <source>
        <dbReference type="ARBA" id="ARBA00033270"/>
    </source>
</evidence>
<feature type="transmembrane region" description="Helical" evidence="16">
    <location>
        <begin position="91"/>
        <end position="113"/>
    </location>
</feature>
<name>A0A2M7VDS3_9BACT</name>
<dbReference type="Pfam" id="PF01098">
    <property type="entry name" value="FTSW_RODA_SPOVE"/>
    <property type="match status" value="1"/>
</dbReference>
<keyword evidence="4 16" id="KW-0812">Transmembrane</keyword>
<evidence type="ECO:0000256" key="8">
    <source>
        <dbReference type="ARBA" id="ARBA00023136"/>
    </source>
</evidence>
<keyword evidence="8 16" id="KW-0472">Membrane</keyword>
<feature type="transmembrane region" description="Helical" evidence="16">
    <location>
        <begin position="278"/>
        <end position="303"/>
    </location>
</feature>
<reference evidence="18" key="1">
    <citation type="submission" date="2017-09" db="EMBL/GenBank/DDBJ databases">
        <title>Depth-based differentiation of microbial function through sediment-hosted aquifers and enrichment of novel symbionts in the deep terrestrial subsurface.</title>
        <authorList>
            <person name="Probst A.J."/>
            <person name="Ladd B."/>
            <person name="Jarett J.K."/>
            <person name="Geller-Mcgrath D.E."/>
            <person name="Sieber C.M.K."/>
            <person name="Emerson J.B."/>
            <person name="Anantharaman K."/>
            <person name="Thomas B.C."/>
            <person name="Malmstrom R."/>
            <person name="Stieglmeier M."/>
            <person name="Klingl A."/>
            <person name="Woyke T."/>
            <person name="Ryan C.M."/>
            <person name="Banfield J.F."/>
        </authorList>
    </citation>
    <scope>NUCLEOTIDE SEQUENCE [LARGE SCALE GENOMIC DNA]</scope>
</reference>
<dbReference type="GO" id="GO:0032153">
    <property type="term" value="C:cell division site"/>
    <property type="evidence" value="ECO:0007669"/>
    <property type="project" value="TreeGrafter"/>
</dbReference>
<keyword evidence="3" id="KW-0808">Transferase</keyword>
<evidence type="ECO:0000256" key="15">
    <source>
        <dbReference type="ARBA" id="ARBA00049902"/>
    </source>
</evidence>
<accession>A0A2M7VDS3</accession>
<dbReference type="EMBL" id="PFPO01000073">
    <property type="protein sequence ID" value="PIZ98620.1"/>
    <property type="molecule type" value="Genomic_DNA"/>
</dbReference>
<evidence type="ECO:0000256" key="1">
    <source>
        <dbReference type="ARBA" id="ARBA00004141"/>
    </source>
</evidence>
<comment type="caution">
    <text evidence="17">The sequence shown here is derived from an EMBL/GenBank/DDBJ whole genome shotgun (WGS) entry which is preliminary data.</text>
</comment>
<dbReference type="GO" id="GO:0005886">
    <property type="term" value="C:plasma membrane"/>
    <property type="evidence" value="ECO:0007669"/>
    <property type="project" value="TreeGrafter"/>
</dbReference>
<protein>
    <recommendedName>
        <fullName evidence="12">Probable peptidoglycan glycosyltransferase FtsW</fullName>
        <ecNumber evidence="14">2.4.99.28</ecNumber>
    </recommendedName>
    <alternativeName>
        <fullName evidence="13">Cell division protein FtsW</fullName>
    </alternativeName>
    <alternativeName>
        <fullName evidence="10">Cell wall polymerase</fullName>
    </alternativeName>
    <alternativeName>
        <fullName evidence="9">Peptidoglycan polymerase</fullName>
    </alternativeName>
</protein>
<dbReference type="GO" id="GO:0015648">
    <property type="term" value="F:lipid-linked peptidoglycan transporter activity"/>
    <property type="evidence" value="ECO:0007669"/>
    <property type="project" value="TreeGrafter"/>
</dbReference>
<evidence type="ECO:0000256" key="12">
    <source>
        <dbReference type="ARBA" id="ARBA00041185"/>
    </source>
</evidence>
<comment type="subcellular location">
    <subcellularLocation>
        <location evidence="1">Membrane</location>
        <topology evidence="1">Multi-pass membrane protein</topology>
    </subcellularLocation>
</comment>
<keyword evidence="6" id="KW-0573">Peptidoglycan synthesis</keyword>
<organism evidence="17 18">
    <name type="scientific">Candidatus Komeilibacteria bacterium CG_4_10_14_0_2_um_filter_37_10</name>
    <dbReference type="NCBI Taxonomy" id="1974470"/>
    <lineage>
        <taxon>Bacteria</taxon>
        <taxon>Candidatus Komeiliibacteriota</taxon>
    </lineage>
</organism>
<dbReference type="PANTHER" id="PTHR30474:SF2">
    <property type="entry name" value="PEPTIDOGLYCAN GLYCOSYLTRANSFERASE FTSW-RELATED"/>
    <property type="match status" value="1"/>
</dbReference>
<dbReference type="GO" id="GO:0009252">
    <property type="term" value="P:peptidoglycan biosynthetic process"/>
    <property type="evidence" value="ECO:0007669"/>
    <property type="project" value="UniProtKB-KW"/>
</dbReference>
<evidence type="ECO:0000256" key="7">
    <source>
        <dbReference type="ARBA" id="ARBA00022989"/>
    </source>
</evidence>
<feature type="transmembrane region" description="Helical" evidence="16">
    <location>
        <begin position="56"/>
        <end position="79"/>
    </location>
</feature>
<dbReference type="EC" id="2.4.99.28" evidence="14"/>
<keyword evidence="5" id="KW-0133">Cell shape</keyword>
<dbReference type="GO" id="GO:0051301">
    <property type="term" value="P:cell division"/>
    <property type="evidence" value="ECO:0007669"/>
    <property type="project" value="InterPro"/>
</dbReference>
<comment type="catalytic activity">
    <reaction evidence="15">
        <text>[GlcNAc-(1-&gt;4)-Mur2Ac(oyl-L-Ala-gamma-D-Glu-L-Lys-D-Ala-D-Ala)](n)-di-trans,octa-cis-undecaprenyl diphosphate + beta-D-GlcNAc-(1-&gt;4)-Mur2Ac(oyl-L-Ala-gamma-D-Glu-L-Lys-D-Ala-D-Ala)-di-trans,octa-cis-undecaprenyl diphosphate = [GlcNAc-(1-&gt;4)-Mur2Ac(oyl-L-Ala-gamma-D-Glu-L-Lys-D-Ala-D-Ala)](n+1)-di-trans,octa-cis-undecaprenyl diphosphate + di-trans,octa-cis-undecaprenyl diphosphate + H(+)</text>
        <dbReference type="Rhea" id="RHEA:23708"/>
        <dbReference type="Rhea" id="RHEA-COMP:9602"/>
        <dbReference type="Rhea" id="RHEA-COMP:9603"/>
        <dbReference type="ChEBI" id="CHEBI:15378"/>
        <dbReference type="ChEBI" id="CHEBI:58405"/>
        <dbReference type="ChEBI" id="CHEBI:60033"/>
        <dbReference type="ChEBI" id="CHEBI:78435"/>
        <dbReference type="EC" id="2.4.99.28"/>
    </reaction>
</comment>
<feature type="transmembrane region" description="Helical" evidence="16">
    <location>
        <begin position="204"/>
        <end position="221"/>
    </location>
</feature>
<evidence type="ECO:0000256" key="9">
    <source>
        <dbReference type="ARBA" id="ARBA00032370"/>
    </source>
</evidence>
<evidence type="ECO:0000256" key="16">
    <source>
        <dbReference type="SAM" id="Phobius"/>
    </source>
</evidence>
<evidence type="ECO:0000256" key="4">
    <source>
        <dbReference type="ARBA" id="ARBA00022692"/>
    </source>
</evidence>
<evidence type="ECO:0000256" key="2">
    <source>
        <dbReference type="ARBA" id="ARBA00022676"/>
    </source>
</evidence>
<evidence type="ECO:0000313" key="18">
    <source>
        <dbReference type="Proteomes" id="UP000230405"/>
    </source>
</evidence>
<evidence type="ECO:0000313" key="17">
    <source>
        <dbReference type="EMBL" id="PIZ98620.1"/>
    </source>
</evidence>
<sequence length="380" mass="42430">MRGKDNLLLKFKSIFVFDHRGTDYVLLFSIGLIIIFGLLMLSSASAVVAFEKYHNSYYFVLGQLFKGILPGIILLFIGWRLPYTFWKKYSFLLFVASILFLVAVFIPGLGVTINNSRSWIGFFGLTFQPAEIVKITFLIYLASWLEKRGEIGLRDLDSSTIPFLIMISLIAFLFIQQPDLGSLIVLLAISYIIYFIAGAPMKHLLIMALVGIILMMGILVIKHPDRLQVFFSDSGSSDESYQTDQIQIAIGAGGFWGQGLGHSKQKFRYLPEVQNDSIFAVIAEELGFIVSSLLILTYFLILSRGLKIARASPDAYGRLLATGITIWFLVQAMINFGGMLSVIPLTGLPLPFISYGGTSMAMTMFAFGILLNISQQRRKI</sequence>
<dbReference type="InterPro" id="IPR001182">
    <property type="entry name" value="FtsW/RodA"/>
</dbReference>